<dbReference type="InterPro" id="IPR049249">
    <property type="entry name" value="DUF6882"/>
</dbReference>
<keyword evidence="3" id="KW-1185">Reference proteome</keyword>
<evidence type="ECO:0000313" key="3">
    <source>
        <dbReference type="Proteomes" id="UP000673821"/>
    </source>
</evidence>
<evidence type="ECO:0000313" key="2">
    <source>
        <dbReference type="EMBL" id="CAE6829994.1"/>
    </source>
</evidence>
<reference evidence="2 3" key="1">
    <citation type="submission" date="2021-02" db="EMBL/GenBank/DDBJ databases">
        <authorList>
            <person name="Vanwijnsberghe S."/>
        </authorList>
    </citation>
    <scope>NUCLEOTIDE SEQUENCE [LARGE SCALE GENOMIC DNA]</scope>
    <source>
        <strain evidence="2 3">R-69776</strain>
    </source>
</reference>
<proteinExistence type="predicted"/>
<dbReference type="Pfam" id="PF21813">
    <property type="entry name" value="DUF6882"/>
    <property type="match status" value="1"/>
</dbReference>
<evidence type="ECO:0000256" key="1">
    <source>
        <dbReference type="SAM" id="MobiDB-lite"/>
    </source>
</evidence>
<sequence>MTVRRVGQRSAINGRSTAVRRSSTMTPSQTKQRPVKDEEFDAFLERALAELHAKQAVLSNSFGIGGNERFVVDFASCLLTFFVGEAPTAEASILPLGTHSLDKQRYRWSWSDEGLPMDVRDASRKTQALYDLTGFEMFKQATIQCDQTMAWEIAALSCSVLAAHGAYRIPNGSNQHYVLIHSIHQFP</sequence>
<accession>A0ABM8SSU8</accession>
<name>A0ABM8SSU8_9BURK</name>
<comment type="caution">
    <text evidence="2">The sequence shown here is derived from an EMBL/GenBank/DDBJ whole genome shotgun (WGS) entry which is preliminary data.</text>
</comment>
<gene>
    <name evidence="2" type="ORF">R69776_06562</name>
</gene>
<feature type="region of interest" description="Disordered" evidence="1">
    <location>
        <begin position="1"/>
        <end position="36"/>
    </location>
</feature>
<feature type="compositionally biased region" description="Polar residues" evidence="1">
    <location>
        <begin position="10"/>
        <end position="32"/>
    </location>
</feature>
<dbReference type="Proteomes" id="UP000673821">
    <property type="component" value="Unassembled WGS sequence"/>
</dbReference>
<protein>
    <submittedName>
        <fullName evidence="2">Uncharacterized protein</fullName>
    </submittedName>
</protein>
<organism evidence="2 3">
    <name type="scientific">Paraburkholderia nemoris</name>
    <dbReference type="NCBI Taxonomy" id="2793076"/>
    <lineage>
        <taxon>Bacteria</taxon>
        <taxon>Pseudomonadati</taxon>
        <taxon>Pseudomonadota</taxon>
        <taxon>Betaproteobacteria</taxon>
        <taxon>Burkholderiales</taxon>
        <taxon>Burkholderiaceae</taxon>
        <taxon>Paraburkholderia</taxon>
    </lineage>
</organism>
<dbReference type="EMBL" id="CAJNBH010000025">
    <property type="protein sequence ID" value="CAE6829994.1"/>
    <property type="molecule type" value="Genomic_DNA"/>
</dbReference>